<dbReference type="RefSeq" id="WP_153724235.1">
    <property type="nucleotide sequence ID" value="NZ_CP045875.1"/>
</dbReference>
<dbReference type="Proteomes" id="UP000366051">
    <property type="component" value="Chromosome"/>
</dbReference>
<evidence type="ECO:0000313" key="2">
    <source>
        <dbReference type="Proteomes" id="UP000366051"/>
    </source>
</evidence>
<dbReference type="OrthoDB" id="1798711at2"/>
<organism evidence="1 2">
    <name type="scientific">Heliorestis convoluta</name>
    <dbReference type="NCBI Taxonomy" id="356322"/>
    <lineage>
        <taxon>Bacteria</taxon>
        <taxon>Bacillati</taxon>
        <taxon>Bacillota</taxon>
        <taxon>Clostridia</taxon>
        <taxon>Eubacteriales</taxon>
        <taxon>Heliobacteriaceae</taxon>
        <taxon>Heliorestis</taxon>
    </lineage>
</organism>
<proteinExistence type="predicted"/>
<reference evidence="2" key="1">
    <citation type="submission" date="2019-11" db="EMBL/GenBank/DDBJ databases">
        <title>Genome sequence of Heliorestis convoluta strain HH, an alkaliphilic and minimalistic phototrophic bacterium from a soda lake in Egypt.</title>
        <authorList>
            <person name="Dewey E.D."/>
            <person name="Stokes L.M."/>
            <person name="Burchell B.M."/>
            <person name="Shaffer K.N."/>
            <person name="Huntington A.M."/>
            <person name="Baker J.M."/>
            <person name="Nadendla S."/>
            <person name="Giglio M.G."/>
            <person name="Touchman J.W."/>
            <person name="Blankenship R.E."/>
            <person name="Madigan M.T."/>
            <person name="Sattley W.M."/>
        </authorList>
    </citation>
    <scope>NUCLEOTIDE SEQUENCE [LARGE SCALE GENOMIC DNA]</scope>
    <source>
        <strain evidence="2">HH</strain>
    </source>
</reference>
<name>A0A5Q2MZR3_9FIRM</name>
<dbReference type="KEGG" id="hcv:FTV88_0537"/>
<protein>
    <submittedName>
        <fullName evidence="1">Uncharacterized protein</fullName>
    </submittedName>
</protein>
<evidence type="ECO:0000313" key="1">
    <source>
        <dbReference type="EMBL" id="QGG46716.1"/>
    </source>
</evidence>
<dbReference type="EMBL" id="CP045875">
    <property type="protein sequence ID" value="QGG46716.1"/>
    <property type="molecule type" value="Genomic_DNA"/>
</dbReference>
<dbReference type="AlphaFoldDB" id="A0A5Q2MZR3"/>
<gene>
    <name evidence="1" type="ORF">FTV88_0537</name>
</gene>
<keyword evidence="2" id="KW-1185">Reference proteome</keyword>
<accession>A0A5Q2MZR3</accession>
<sequence>MNCPVCGGKQVGKVGVTQFYCWNCYIEFNDRKEIFEVAEDGTLMAFEDDFFDPIAEPELSPQAGA</sequence>